<evidence type="ECO:0000256" key="7">
    <source>
        <dbReference type="SAM" id="Phobius"/>
    </source>
</evidence>
<evidence type="ECO:0000256" key="3">
    <source>
        <dbReference type="ARBA" id="ARBA00023136"/>
    </source>
</evidence>
<sequence>MLIGDLTLAQLSTIASAPAVPIMLVVTGIAAVACGALIRMPTAARVSAVVFGGFTVLLVGLLLIQEFEVVAQVAPLAEVAFGPWVALAGSLAAFLGAAMPAPPPRLSSPSARSSYSPGQVRYVVPVALVLGAAVALPLAGVAAGGWQSHVRELSAAAPPTTSAATKHQPEPVPEPTREPAPTPSASPQLLPIASAAPTPVQSPDPGAPGEVYVGNLDSADSLIAARGYTPNTAPDWSDGRGLHVITATATGSADGYDQRAFFFYDNYYLGTDAKLPSATITEAWSTGDTIALNYQLYEPDDPACCPTAGSATVRFHWFGHNLQPLDPIPPADPNSRIGRR</sequence>
<keyword evidence="2" id="KW-0732">Signal</keyword>
<evidence type="ECO:0000313" key="9">
    <source>
        <dbReference type="Proteomes" id="UP001227101"/>
    </source>
</evidence>
<feature type="transmembrane region" description="Helical" evidence="7">
    <location>
        <begin position="122"/>
        <end position="146"/>
    </location>
</feature>
<keyword evidence="1" id="KW-1003">Cell membrane</keyword>
<evidence type="ECO:0000256" key="2">
    <source>
        <dbReference type="ARBA" id="ARBA00022729"/>
    </source>
</evidence>
<organism evidence="8 9">
    <name type="scientific">Amycolatopsis nalaikhensis</name>
    <dbReference type="NCBI Taxonomy" id="715472"/>
    <lineage>
        <taxon>Bacteria</taxon>
        <taxon>Bacillati</taxon>
        <taxon>Actinomycetota</taxon>
        <taxon>Actinomycetes</taxon>
        <taxon>Pseudonocardiales</taxon>
        <taxon>Pseudonocardiaceae</taxon>
        <taxon>Amycolatopsis</taxon>
    </lineage>
</organism>
<keyword evidence="4" id="KW-0564">Palmitate</keyword>
<keyword evidence="7" id="KW-0812">Transmembrane</keyword>
<gene>
    <name evidence="8" type="ORF">QP939_11285</name>
</gene>
<evidence type="ECO:0000256" key="1">
    <source>
        <dbReference type="ARBA" id="ARBA00022475"/>
    </source>
</evidence>
<reference evidence="8 9" key="1">
    <citation type="submission" date="2023-06" db="EMBL/GenBank/DDBJ databases">
        <authorList>
            <person name="Oyuntsetseg B."/>
            <person name="Kim S.B."/>
        </authorList>
    </citation>
    <scope>NUCLEOTIDE SEQUENCE [LARGE SCALE GENOMIC DNA]</scope>
    <source>
        <strain evidence="8 9">2-2</strain>
    </source>
</reference>
<feature type="transmembrane region" description="Helical" evidence="7">
    <location>
        <begin position="20"/>
        <end position="38"/>
    </location>
</feature>
<keyword evidence="9" id="KW-1185">Reference proteome</keyword>
<evidence type="ECO:0000256" key="5">
    <source>
        <dbReference type="ARBA" id="ARBA00023288"/>
    </source>
</evidence>
<feature type="compositionally biased region" description="Pro residues" evidence="6">
    <location>
        <begin position="170"/>
        <end position="184"/>
    </location>
</feature>
<keyword evidence="3 7" id="KW-0472">Membrane</keyword>
<dbReference type="RefSeq" id="WP_285456647.1">
    <property type="nucleotide sequence ID" value="NZ_CP127173.1"/>
</dbReference>
<keyword evidence="5 8" id="KW-0449">Lipoprotein</keyword>
<protein>
    <submittedName>
        <fullName evidence="8">LppP/LprE family lipoprotein</fullName>
    </submittedName>
</protein>
<evidence type="ECO:0000313" key="8">
    <source>
        <dbReference type="EMBL" id="WIV59161.1"/>
    </source>
</evidence>
<feature type="transmembrane region" description="Helical" evidence="7">
    <location>
        <begin position="84"/>
        <end position="101"/>
    </location>
</feature>
<dbReference type="Pfam" id="PF14041">
    <property type="entry name" value="Lipoprotein_21"/>
    <property type="match status" value="1"/>
</dbReference>
<feature type="transmembrane region" description="Helical" evidence="7">
    <location>
        <begin position="45"/>
        <end position="64"/>
    </location>
</feature>
<accession>A0ABY8XUA3</accession>
<dbReference type="Proteomes" id="UP001227101">
    <property type="component" value="Chromosome"/>
</dbReference>
<feature type="compositionally biased region" description="Low complexity" evidence="6">
    <location>
        <begin position="154"/>
        <end position="165"/>
    </location>
</feature>
<feature type="region of interest" description="Disordered" evidence="6">
    <location>
        <begin position="153"/>
        <end position="190"/>
    </location>
</feature>
<dbReference type="InterPro" id="IPR025971">
    <property type="entry name" value="LppP/LprE"/>
</dbReference>
<keyword evidence="7" id="KW-1133">Transmembrane helix</keyword>
<evidence type="ECO:0000256" key="6">
    <source>
        <dbReference type="SAM" id="MobiDB-lite"/>
    </source>
</evidence>
<evidence type="ECO:0000256" key="4">
    <source>
        <dbReference type="ARBA" id="ARBA00023139"/>
    </source>
</evidence>
<dbReference type="EMBL" id="CP127173">
    <property type="protein sequence ID" value="WIV59161.1"/>
    <property type="molecule type" value="Genomic_DNA"/>
</dbReference>
<name>A0ABY8XUA3_9PSEU</name>
<proteinExistence type="predicted"/>